<dbReference type="HAMAP" id="MF_00149">
    <property type="entry name" value="DNA_mis_repair"/>
    <property type="match status" value="1"/>
</dbReference>
<dbReference type="Gene3D" id="3.30.230.10">
    <property type="match status" value="1"/>
</dbReference>
<feature type="region of interest" description="Disordered" evidence="6">
    <location>
        <begin position="405"/>
        <end position="467"/>
    </location>
</feature>
<dbReference type="InterPro" id="IPR036890">
    <property type="entry name" value="HATPase_C_sf"/>
</dbReference>
<evidence type="ECO:0000256" key="3">
    <source>
        <dbReference type="ARBA" id="ARBA00022763"/>
    </source>
</evidence>
<dbReference type="InterPro" id="IPR014762">
    <property type="entry name" value="DNA_mismatch_repair_CS"/>
</dbReference>
<dbReference type="Pfam" id="PF13589">
    <property type="entry name" value="HATPase_c_3"/>
    <property type="match status" value="1"/>
</dbReference>
<dbReference type="InterPro" id="IPR037198">
    <property type="entry name" value="MutL_C_sf"/>
</dbReference>
<feature type="domain" description="DNA mismatch repair protein S5" evidence="8">
    <location>
        <begin position="221"/>
        <end position="339"/>
    </location>
</feature>
<accession>A0A0H3AA20</accession>
<feature type="domain" description="MutL C-terminal dimerisation" evidence="7">
    <location>
        <begin position="535"/>
        <end position="667"/>
    </location>
</feature>
<dbReference type="NCBIfam" id="TIGR00585">
    <property type="entry name" value="mutl"/>
    <property type="match status" value="1"/>
</dbReference>
<dbReference type="EMBL" id="CP000527">
    <property type="protein sequence ID" value="ABM29474.1"/>
    <property type="molecule type" value="Genomic_DNA"/>
</dbReference>
<dbReference type="Gene3D" id="3.30.1370.100">
    <property type="entry name" value="MutL, C-terminal domain, regulatory subdomain"/>
    <property type="match status" value="1"/>
</dbReference>
<dbReference type="FunFam" id="3.30.565.10:FF:000003">
    <property type="entry name" value="DNA mismatch repair endonuclease MutL"/>
    <property type="match status" value="1"/>
</dbReference>
<comment type="function">
    <text evidence="5">This protein is involved in the repair of mismatches in DNA. It is required for dam-dependent methyl-directed DNA mismatch repair. May act as a 'molecular matchmaker', a protein that promotes the formation of a stable complex between two or more DNA-binding proteins in an ATP-dependent manner without itself being part of a final effector complex.</text>
</comment>
<feature type="region of interest" description="Disordered" evidence="6">
    <location>
        <begin position="483"/>
        <end position="526"/>
    </location>
</feature>
<protein>
    <recommendedName>
        <fullName evidence="2 5">DNA mismatch repair protein MutL</fullName>
    </recommendedName>
</protein>
<feature type="compositionally biased region" description="Basic and acidic residues" evidence="6">
    <location>
        <begin position="427"/>
        <end position="438"/>
    </location>
</feature>
<dbReference type="HOGENOM" id="CLU_004131_4_2_7"/>
<dbReference type="InterPro" id="IPR038973">
    <property type="entry name" value="MutL/Mlh/Pms-like"/>
</dbReference>
<dbReference type="Proteomes" id="UP000009173">
    <property type="component" value="Chromosome"/>
</dbReference>
<dbReference type="PANTHER" id="PTHR10073">
    <property type="entry name" value="DNA MISMATCH REPAIR PROTEIN MLH, PMS, MUTL"/>
    <property type="match status" value="1"/>
</dbReference>
<name>A0A0H3AA20_NITV4</name>
<dbReference type="CDD" id="cd00782">
    <property type="entry name" value="MutL_Trans"/>
    <property type="match status" value="1"/>
</dbReference>
<proteinExistence type="inferred from homology"/>
<dbReference type="RefSeq" id="WP_011792862.1">
    <property type="nucleotide sequence ID" value="NC_008751.1"/>
</dbReference>
<dbReference type="GO" id="GO:0005524">
    <property type="term" value="F:ATP binding"/>
    <property type="evidence" value="ECO:0007669"/>
    <property type="project" value="InterPro"/>
</dbReference>
<dbReference type="SUPFAM" id="SSF118116">
    <property type="entry name" value="DNA mismatch repair protein MutL"/>
    <property type="match status" value="1"/>
</dbReference>
<dbReference type="GO" id="GO:0032300">
    <property type="term" value="C:mismatch repair complex"/>
    <property type="evidence" value="ECO:0007669"/>
    <property type="project" value="InterPro"/>
</dbReference>
<dbReference type="InterPro" id="IPR002099">
    <property type="entry name" value="MutL/Mlh/PMS"/>
</dbReference>
<dbReference type="PANTHER" id="PTHR10073:SF12">
    <property type="entry name" value="DNA MISMATCH REPAIR PROTEIN MLH1"/>
    <property type="match status" value="1"/>
</dbReference>
<dbReference type="InterPro" id="IPR014721">
    <property type="entry name" value="Ribsml_uS5_D2-typ_fold_subgr"/>
</dbReference>
<sequence>MQPESIHQARRVIQVLPPELRNQIAAGEVVERPASVVKELVENSLDAGATAIEVALEDGGQSYIMVRDDGHGIPADELELAVTRHATSKVTNLAELARIMSFGFRGEALPSIASVSRFAMTSAHAAAEGGTVATRIEVEHGRVLASGPAALHRGTIVEVRELFANIPARLKFMKTQATETKRCQELFARIALARPDIAFTLSAGRRELLRFPAGQTLRQRLGTLWPPAVVETLYAFDRTTGTVRVHGLAADPRGAQPRPDRLLLYVNGRAVNDRLLLKAVREAYKGRLLAREYPQVVLFLDIDPEEVDVNVHPAKNEVRFRDEREVFVAVLRAVGDAVEASAQGIPDETEPGTDPFAAPLRPVPPAAPHARPLGFWGEADRASVLQPSGKRRPDETGHVETVLVGTEPASSLTPDPDAWSSATGAWTERKDDGTRRMDTGTPDDSPNHHGVPPRMESPFMASSTAGDTRPVRALHVAEHAAYGMDSSAQTSRPHAQGEASVGTLSGTGADRDAPHTPQPSGEGLEGGVRVGDHLYLGQIADTYLVLRHGNDQLVLVDQHAAHERVLHARLRRGGMAGGGQLLALPIELPLHPAELERLRLLDDDLRALGFECSTSGQTLRVRAMPPVLDRAGATSFLREALAGRRENLDDLWAMMACKAAIKAGQHLTPDEAAGLLAQWLATPEHDFCPHGRPAVLRFNPGELERMFKRRT</sequence>
<dbReference type="SMART" id="SM01340">
    <property type="entry name" value="DNA_mis_repair"/>
    <property type="match status" value="1"/>
</dbReference>
<dbReference type="InterPro" id="IPR014790">
    <property type="entry name" value="MutL_C"/>
</dbReference>
<evidence type="ECO:0000313" key="10">
    <source>
        <dbReference type="Proteomes" id="UP000009173"/>
    </source>
</evidence>
<dbReference type="CDD" id="cd16926">
    <property type="entry name" value="HATPase_MutL-MLH-PMS-like"/>
    <property type="match status" value="1"/>
</dbReference>
<dbReference type="GO" id="GO:0006298">
    <property type="term" value="P:mismatch repair"/>
    <property type="evidence" value="ECO:0007669"/>
    <property type="project" value="UniProtKB-UniRule"/>
</dbReference>
<dbReference type="SUPFAM" id="SSF55874">
    <property type="entry name" value="ATPase domain of HSP90 chaperone/DNA topoisomerase II/histidine kinase"/>
    <property type="match status" value="1"/>
</dbReference>
<reference evidence="10" key="1">
    <citation type="journal article" date="2009" name="Environ. Microbiol.">
        <title>Contribution of mobile genetic elements to Desulfovibrio vulgaris genome plasticity.</title>
        <authorList>
            <person name="Walker C.B."/>
            <person name="Stolyar S."/>
            <person name="Chivian D."/>
            <person name="Pinel N."/>
            <person name="Gabster J.A."/>
            <person name="Dehal P.S."/>
            <person name="He Z."/>
            <person name="Yang Z.K."/>
            <person name="Yen H.C."/>
            <person name="Zhou J."/>
            <person name="Wall J.D."/>
            <person name="Hazen T.C."/>
            <person name="Arkin A.P."/>
            <person name="Stahl D.A."/>
        </authorList>
    </citation>
    <scope>NUCLEOTIDE SEQUENCE [LARGE SCALE GENOMIC DNA]</scope>
    <source>
        <strain evidence="10">DP4</strain>
    </source>
</reference>
<dbReference type="InterPro" id="IPR020568">
    <property type="entry name" value="Ribosomal_Su5_D2-typ_SF"/>
</dbReference>
<dbReference type="AlphaFoldDB" id="A0A0H3AA20"/>
<dbReference type="Pfam" id="PF01119">
    <property type="entry name" value="DNA_mis_repair"/>
    <property type="match status" value="1"/>
</dbReference>
<dbReference type="InterPro" id="IPR042120">
    <property type="entry name" value="MutL_C_dimsub"/>
</dbReference>
<dbReference type="InterPro" id="IPR020667">
    <property type="entry name" value="DNA_mismatch_repair_MutL"/>
</dbReference>
<dbReference type="KEGG" id="dvl:Dvul_2458"/>
<evidence type="ECO:0000256" key="6">
    <source>
        <dbReference type="SAM" id="MobiDB-lite"/>
    </source>
</evidence>
<organism evidence="9 10">
    <name type="scientific">Nitratidesulfovibrio vulgaris (strain DP4)</name>
    <name type="common">Desulfovibrio vulgaris</name>
    <dbReference type="NCBI Taxonomy" id="391774"/>
    <lineage>
        <taxon>Bacteria</taxon>
        <taxon>Pseudomonadati</taxon>
        <taxon>Thermodesulfobacteriota</taxon>
        <taxon>Desulfovibrionia</taxon>
        <taxon>Desulfovibrionales</taxon>
        <taxon>Desulfovibrionaceae</taxon>
        <taxon>Nitratidesulfovibrio</taxon>
    </lineage>
</organism>
<dbReference type="SMART" id="SM00853">
    <property type="entry name" value="MutL_C"/>
    <property type="match status" value="1"/>
</dbReference>
<evidence type="ECO:0000256" key="5">
    <source>
        <dbReference type="HAMAP-Rule" id="MF_00149"/>
    </source>
</evidence>
<dbReference type="Gene3D" id="3.30.1540.20">
    <property type="entry name" value="MutL, C-terminal domain, dimerisation subdomain"/>
    <property type="match status" value="1"/>
</dbReference>
<evidence type="ECO:0000256" key="2">
    <source>
        <dbReference type="ARBA" id="ARBA00021975"/>
    </source>
</evidence>
<dbReference type="SUPFAM" id="SSF54211">
    <property type="entry name" value="Ribosomal protein S5 domain 2-like"/>
    <property type="match status" value="1"/>
</dbReference>
<dbReference type="GO" id="GO:0140664">
    <property type="term" value="F:ATP-dependent DNA damage sensor activity"/>
    <property type="evidence" value="ECO:0007669"/>
    <property type="project" value="InterPro"/>
</dbReference>
<dbReference type="PROSITE" id="PS00058">
    <property type="entry name" value="DNA_MISMATCH_REPAIR_1"/>
    <property type="match status" value="1"/>
</dbReference>
<gene>
    <name evidence="5" type="primary">mutL</name>
    <name evidence="9" type="ordered locus">Dvul_2458</name>
</gene>
<keyword evidence="3 5" id="KW-0227">DNA damage</keyword>
<evidence type="ECO:0000259" key="8">
    <source>
        <dbReference type="SMART" id="SM01340"/>
    </source>
</evidence>
<dbReference type="InterPro" id="IPR042121">
    <property type="entry name" value="MutL_C_regsub"/>
</dbReference>
<dbReference type="GO" id="GO:0016887">
    <property type="term" value="F:ATP hydrolysis activity"/>
    <property type="evidence" value="ECO:0007669"/>
    <property type="project" value="InterPro"/>
</dbReference>
<evidence type="ECO:0000259" key="7">
    <source>
        <dbReference type="SMART" id="SM00853"/>
    </source>
</evidence>
<dbReference type="InterPro" id="IPR013507">
    <property type="entry name" value="DNA_mismatch_S5_2-like"/>
</dbReference>
<dbReference type="GO" id="GO:0030983">
    <property type="term" value="F:mismatched DNA binding"/>
    <property type="evidence" value="ECO:0007669"/>
    <property type="project" value="InterPro"/>
</dbReference>
<dbReference type="Gene3D" id="3.30.565.10">
    <property type="entry name" value="Histidine kinase-like ATPase, C-terminal domain"/>
    <property type="match status" value="1"/>
</dbReference>
<dbReference type="Pfam" id="PF08676">
    <property type="entry name" value="MutL_C"/>
    <property type="match status" value="1"/>
</dbReference>
<evidence type="ECO:0000313" key="9">
    <source>
        <dbReference type="EMBL" id="ABM29474.1"/>
    </source>
</evidence>
<evidence type="ECO:0000256" key="4">
    <source>
        <dbReference type="ARBA" id="ARBA00023204"/>
    </source>
</evidence>
<comment type="similarity">
    <text evidence="1 5">Belongs to the DNA mismatch repair MutL/HexB family.</text>
</comment>
<evidence type="ECO:0000256" key="1">
    <source>
        <dbReference type="ARBA" id="ARBA00006082"/>
    </source>
</evidence>
<keyword evidence="4 5" id="KW-0234">DNA repair</keyword>